<comment type="caution">
    <text evidence="1">The sequence shown here is derived from an EMBL/GenBank/DDBJ whole genome shotgun (WGS) entry which is preliminary data.</text>
</comment>
<reference evidence="1" key="1">
    <citation type="journal article" date="2020" name="mSystems">
        <title>Genome- and Community-Level Interaction Insights into Carbon Utilization and Element Cycling Functions of Hydrothermarchaeota in Hydrothermal Sediment.</title>
        <authorList>
            <person name="Zhou Z."/>
            <person name="Liu Y."/>
            <person name="Xu W."/>
            <person name="Pan J."/>
            <person name="Luo Z.H."/>
            <person name="Li M."/>
        </authorList>
    </citation>
    <scope>NUCLEOTIDE SEQUENCE [LARGE SCALE GENOMIC DNA]</scope>
    <source>
        <strain evidence="1">HyVt-577</strain>
    </source>
</reference>
<gene>
    <name evidence="1" type="ORF">ENK44_03825</name>
</gene>
<sequence length="77" mass="9144">MELYHSKEEFIAILNALWQEIFNTPEIVGKVSGEKITVKFRFSDMDTSMYIDLKGKKPRYFWSEKGEEEFDVEMILS</sequence>
<dbReference type="AlphaFoldDB" id="A0A7V4TYU6"/>
<protein>
    <submittedName>
        <fullName evidence="1">Uncharacterized protein</fullName>
    </submittedName>
</protein>
<dbReference type="EMBL" id="DRQG01000033">
    <property type="protein sequence ID" value="HGY54810.1"/>
    <property type="molecule type" value="Genomic_DNA"/>
</dbReference>
<proteinExistence type="predicted"/>
<feature type="non-terminal residue" evidence="1">
    <location>
        <position position="77"/>
    </location>
</feature>
<accession>A0A7V4TYU6</accession>
<evidence type="ECO:0000313" key="1">
    <source>
        <dbReference type="EMBL" id="HGY54810.1"/>
    </source>
</evidence>
<organism evidence="1">
    <name type="scientific">Caldithrix abyssi</name>
    <dbReference type="NCBI Taxonomy" id="187145"/>
    <lineage>
        <taxon>Bacteria</taxon>
        <taxon>Pseudomonadati</taxon>
        <taxon>Calditrichota</taxon>
        <taxon>Calditrichia</taxon>
        <taxon>Calditrichales</taxon>
        <taxon>Calditrichaceae</taxon>
        <taxon>Caldithrix</taxon>
    </lineage>
</organism>
<name>A0A7V4TYU6_CALAY</name>
<dbReference type="Proteomes" id="UP000885779">
    <property type="component" value="Unassembled WGS sequence"/>
</dbReference>